<evidence type="ECO:0000256" key="1">
    <source>
        <dbReference type="SAM" id="Phobius"/>
    </source>
</evidence>
<keyword evidence="1" id="KW-1133">Transmembrane helix</keyword>
<feature type="transmembrane region" description="Helical" evidence="1">
    <location>
        <begin position="204"/>
        <end position="225"/>
    </location>
</feature>
<dbReference type="Proteomes" id="UP000244064">
    <property type="component" value="Unassembled WGS sequence"/>
</dbReference>
<comment type="caution">
    <text evidence="2">The sequence shown here is derived from an EMBL/GenBank/DDBJ whole genome shotgun (WGS) entry which is preliminary data.</text>
</comment>
<sequence>MSGLFRQSMAWLHTWVGLLLGWLLYFMFITGSAGYLDTEIDRWMNPELPASQRSLPAAQLIQHALGHLEIHAPGAERWFISLPLSRNDPYPRVFWSGAQGEGVQPSGDRWLDAGSGEVLSGRDTAGGQTLYRMHWKLHYLPEAVADWAVGIATLFMLVALVTGVIVHKKIFADFFTFRPNKGQRSWLDAHNLVSVISLPFQLMITYSGLIFMMFVYLPLIISAWYGPSEENRQVFFDELFSAPALVGASGRPAPLTDLGPVIGATQQRWIDNPLASLEIHNPGDANARIVVRGDFAAGPLRAADMLVFDGVTGELLAEQPAQTSQAKAFRDLMLGLHEGLFADPLLRSFYVFLGLLGAAMIATGLVLWTVKRRQRDDHFGLRLVERLNVATLIGLPLAIAGYFWANRLLPLAINQRAEWEVHCLFLVWLLAFIHASLRPPSAVWREQSWAAALLFALLPAVNALTTSRHLGQSLAARDWVMAGFDLGVLSLGAGFALLAMHLAKRSRRVKRAQPAVPSADSSCQQTSN</sequence>
<dbReference type="AlphaFoldDB" id="A0A2T5PEM7"/>
<feature type="transmembrane region" description="Helical" evidence="1">
    <location>
        <begin position="12"/>
        <end position="36"/>
    </location>
</feature>
<gene>
    <name evidence="2" type="ORF">DBO85_00515</name>
</gene>
<dbReference type="OrthoDB" id="9776609at2"/>
<feature type="transmembrane region" description="Helical" evidence="1">
    <location>
        <begin position="479"/>
        <end position="503"/>
    </location>
</feature>
<feature type="transmembrane region" description="Helical" evidence="1">
    <location>
        <begin position="389"/>
        <end position="405"/>
    </location>
</feature>
<organism evidence="2 3">
    <name type="scientific">Pseudomonas mangrovi</name>
    <dbReference type="NCBI Taxonomy" id="2161748"/>
    <lineage>
        <taxon>Bacteria</taxon>
        <taxon>Pseudomonadati</taxon>
        <taxon>Pseudomonadota</taxon>
        <taxon>Gammaproteobacteria</taxon>
        <taxon>Pseudomonadales</taxon>
        <taxon>Pseudomonadaceae</taxon>
        <taxon>Pseudomonas</taxon>
    </lineage>
</organism>
<keyword evidence="3" id="KW-1185">Reference proteome</keyword>
<proteinExistence type="predicted"/>
<protein>
    <recommendedName>
        <fullName evidence="4">PepSY domain-containing protein</fullName>
    </recommendedName>
</protein>
<feature type="transmembrane region" description="Helical" evidence="1">
    <location>
        <begin position="349"/>
        <end position="368"/>
    </location>
</feature>
<dbReference type="PANTHER" id="PTHR34219">
    <property type="entry name" value="IRON-REGULATED INNER MEMBRANE PROTEIN-RELATED"/>
    <property type="match status" value="1"/>
</dbReference>
<keyword evidence="1" id="KW-0472">Membrane</keyword>
<reference evidence="2 3" key="1">
    <citation type="submission" date="2018-04" db="EMBL/GenBank/DDBJ databases">
        <title>Pseudomonas sp. nov., isolated from mangrove soil.</title>
        <authorList>
            <person name="Chen C."/>
        </authorList>
    </citation>
    <scope>NUCLEOTIDE SEQUENCE [LARGE SCALE GENOMIC DNA]</scope>
    <source>
        <strain evidence="2 3">TC-11</strain>
    </source>
</reference>
<name>A0A2T5PEM7_9PSED</name>
<dbReference type="RefSeq" id="WP_108104214.1">
    <property type="nucleotide sequence ID" value="NZ_QASN01000002.1"/>
</dbReference>
<evidence type="ECO:0000313" key="2">
    <source>
        <dbReference type="EMBL" id="PTU76157.1"/>
    </source>
</evidence>
<evidence type="ECO:0008006" key="4">
    <source>
        <dbReference type="Google" id="ProtNLM"/>
    </source>
</evidence>
<feature type="transmembrane region" description="Helical" evidence="1">
    <location>
        <begin position="147"/>
        <end position="166"/>
    </location>
</feature>
<dbReference type="Pfam" id="PF03929">
    <property type="entry name" value="PepSY_TM"/>
    <property type="match status" value="1"/>
</dbReference>
<keyword evidence="1" id="KW-0812">Transmembrane</keyword>
<feature type="transmembrane region" description="Helical" evidence="1">
    <location>
        <begin position="449"/>
        <end position="467"/>
    </location>
</feature>
<feature type="transmembrane region" description="Helical" evidence="1">
    <location>
        <begin position="417"/>
        <end position="437"/>
    </location>
</feature>
<dbReference type="EMBL" id="QASN01000002">
    <property type="protein sequence ID" value="PTU76157.1"/>
    <property type="molecule type" value="Genomic_DNA"/>
</dbReference>
<dbReference type="PANTHER" id="PTHR34219:SF4">
    <property type="entry name" value="PEPSY DOMAIN-CONTAINING PROTEIN"/>
    <property type="match status" value="1"/>
</dbReference>
<accession>A0A2T5PEM7</accession>
<dbReference type="InterPro" id="IPR005625">
    <property type="entry name" value="PepSY-ass_TM"/>
</dbReference>
<evidence type="ECO:0000313" key="3">
    <source>
        <dbReference type="Proteomes" id="UP000244064"/>
    </source>
</evidence>